<name>A0A9D4ZF08_ADICA</name>
<dbReference type="Proteomes" id="UP000886520">
    <property type="component" value="Chromosome 12"/>
</dbReference>
<comment type="caution">
    <text evidence="1">The sequence shown here is derived from an EMBL/GenBank/DDBJ whole genome shotgun (WGS) entry which is preliminary data.</text>
</comment>
<dbReference type="EMBL" id="JABFUD020000012">
    <property type="protein sequence ID" value="KAI5072999.1"/>
    <property type="molecule type" value="Genomic_DNA"/>
</dbReference>
<proteinExistence type="predicted"/>
<organism evidence="1 2">
    <name type="scientific">Adiantum capillus-veneris</name>
    <name type="common">Maidenhair fern</name>
    <dbReference type="NCBI Taxonomy" id="13818"/>
    <lineage>
        <taxon>Eukaryota</taxon>
        <taxon>Viridiplantae</taxon>
        <taxon>Streptophyta</taxon>
        <taxon>Embryophyta</taxon>
        <taxon>Tracheophyta</taxon>
        <taxon>Polypodiopsida</taxon>
        <taxon>Polypodiidae</taxon>
        <taxon>Polypodiales</taxon>
        <taxon>Pteridineae</taxon>
        <taxon>Pteridaceae</taxon>
        <taxon>Vittarioideae</taxon>
        <taxon>Adiantum</taxon>
    </lineage>
</organism>
<gene>
    <name evidence="1" type="ORF">GOP47_0013105</name>
</gene>
<keyword evidence="2" id="KW-1185">Reference proteome</keyword>
<evidence type="ECO:0000313" key="2">
    <source>
        <dbReference type="Proteomes" id="UP000886520"/>
    </source>
</evidence>
<accession>A0A9D4ZF08</accession>
<dbReference type="AlphaFoldDB" id="A0A9D4ZF08"/>
<evidence type="ECO:0000313" key="1">
    <source>
        <dbReference type="EMBL" id="KAI5072999.1"/>
    </source>
</evidence>
<protein>
    <submittedName>
        <fullName evidence="1">Uncharacterized protein</fullName>
    </submittedName>
</protein>
<sequence length="153" mass="17357">MLLIDILLKVALQAVLHRLQSSLDADYVIESPLAGKSLMMYGADASKVGEHNHFMYQEGLWIQVVKGLWWGQLHAWLAYRFTGAKWGWFVYILQMGGNAQNHRFYPGGAYTTLGKSRGFPFDPGDSTTYKISLYLSIYIQISVSLSIYCLCTY</sequence>
<reference evidence="1" key="1">
    <citation type="submission" date="2021-01" db="EMBL/GenBank/DDBJ databases">
        <title>Adiantum capillus-veneris genome.</title>
        <authorList>
            <person name="Fang Y."/>
            <person name="Liao Q."/>
        </authorList>
    </citation>
    <scope>NUCLEOTIDE SEQUENCE</scope>
    <source>
        <strain evidence="1">H3</strain>
        <tissue evidence="1">Leaf</tissue>
    </source>
</reference>